<comment type="caution">
    <text evidence="2">The sequence shown here is derived from an EMBL/GenBank/DDBJ whole genome shotgun (WGS) entry which is preliminary data.</text>
</comment>
<feature type="compositionally biased region" description="Gly residues" evidence="1">
    <location>
        <begin position="1491"/>
        <end position="1502"/>
    </location>
</feature>
<feature type="compositionally biased region" description="Basic and acidic residues" evidence="1">
    <location>
        <begin position="1439"/>
        <end position="1448"/>
    </location>
</feature>
<accession>A0A9W6BQH4</accession>
<feature type="compositionally biased region" description="Polar residues" evidence="1">
    <location>
        <begin position="1019"/>
        <end position="1029"/>
    </location>
</feature>
<dbReference type="CDD" id="cd09917">
    <property type="entry name" value="F-box_SF"/>
    <property type="match status" value="1"/>
</dbReference>
<feature type="compositionally biased region" description="Low complexity" evidence="1">
    <location>
        <begin position="806"/>
        <end position="815"/>
    </location>
</feature>
<dbReference type="PANTHER" id="PTHR40903">
    <property type="entry name" value="GLYCINE-RICH CELL WALL STRUCTURAL PROTEIN 1-LIKE"/>
    <property type="match status" value="1"/>
</dbReference>
<feature type="compositionally biased region" description="Gly residues" evidence="1">
    <location>
        <begin position="1342"/>
        <end position="1357"/>
    </location>
</feature>
<feature type="compositionally biased region" description="Low complexity" evidence="1">
    <location>
        <begin position="842"/>
        <end position="872"/>
    </location>
</feature>
<dbReference type="SUPFAM" id="SSF81383">
    <property type="entry name" value="F-box domain"/>
    <property type="match status" value="1"/>
</dbReference>
<dbReference type="SUPFAM" id="SSF52047">
    <property type="entry name" value="RNI-like"/>
    <property type="match status" value="1"/>
</dbReference>
<feature type="compositionally biased region" description="Gly residues" evidence="1">
    <location>
        <begin position="230"/>
        <end position="248"/>
    </location>
</feature>
<evidence type="ECO:0000313" key="2">
    <source>
        <dbReference type="EMBL" id="GLC56015.1"/>
    </source>
</evidence>
<gene>
    <name evidence="2" type="primary">PLEST002960</name>
    <name evidence="2" type="ORF">PLESTB_001055500</name>
</gene>
<feature type="region of interest" description="Disordered" evidence="1">
    <location>
        <begin position="1010"/>
        <end position="1052"/>
    </location>
</feature>
<sequence length="1858" mass="189688">MKLLMPALGVHNSGPEGAGPDWSTIPQLVLWCIVQHLDDSSDIAALRLTCRRWSKTVTQNSQEWRVRGPVARFHWDYLRGTLYTLCPVVDRLTVALSNRVTGDALGAMFADLNWWSRLREVVLVAIRPPGSGLFGPGLSSEALTGLSSLRGLKALTTEGCDALMALHGALCCPQLTKLVVRGRRSPLGSACRVSNRFLELLTESQLAISSGQPLPRRPWRRRRNQPGAGEADGGGGGGGEGPGGGGGGGDEDGPESGSLPDLQQQIQNLNPGLDLRELQDLFREEGDGEGGGSGGDGSGAAAAAADGEGDVVMADASASTGAGRWGRTAAAAAVAGGGDAVQPRGGLRHLELDSDAHLDDASSVMALLDAGGASSSLSLERLQALLAALPSLQHLDLRRVPLPEPLLRNQVAALTALTELRMAVQDGRTRPVRAQQPGSSDGPPQAIDVLTALAQICGSTAAPPSLWHQHQQWQRPHHYHPHAQSSAGPSGSDSGAGGGAADAAAADWNEPSYGPPPGPGRPTLHLYVNGVTSSTPAVLLSAMVPLVPRLKTLVMSHRAFTSAHLLSVGQLTSLDYLALTLAAPSSDSAAADGGGAAAAAHPAATAAAARRRTRMQAATAMQREAMLMAAAMRVPPRRCRQQRAGIFGAFLSRAAAAGRPPPHPDDFYPDSDEYDDDVDAQMYDSDAADGGPGGEGYGIGLEALQRLTQLRELHLKGPQRPVGHAARVAAGLAALATNEPALAPPAGPHRVLPPRQLPGGANGGAAGARDGPRGGLAAAVRWPGRAAWAQPPPRAAPPPPSPPQPQQAQPRTAVAAREDSDDDQQPSCFPMPRRRQQRGSTAAAQQPRPASAAAAAQDAASPPSGAAMKTPSKTPPPPSRSASASAAAANSSPTPSGAAGPFVSHSAGASAAASGPPGVTAASPQHTSAAITNGRAVGGGSHQGPKALADAAMNQVQGSGATAAAAPPPPPMGVGAADAAPSAPLPLPGHSDSLPLACASAPFLPIGGGAGGGAAGSADESTPTRGSQASPPPPPYGTAAAMASSPSQSASPEMQALAAALALAAAEWDGPDGDGGGGGAVEGPGEAGLWPMPMGLLPPPGMDVALEMLMGEEGLDDPFFLAHWGGGRGGGGGGGRGGGRFGAGRGAGRHGRGGGRFGAGGGAGYPDGPPMAQQLMAQLAHNPLLARHQELLLRHQQLLQQEQQQLQQQAQQLDQQQQEQQEELRLVEAQQAEVAEQLQRLEEELMRGHQEQQQQQQEQQQQGQGQEMETTLQQEQQQKGRQQPPQQPQQGEQRHPHLAGTSQQGPSGGRAGGGGGGGSGGSGSLGGGGAARGRGRDERTSRGGGGGGPQGPGGSGGRVRSRGWLSSWQNMFGALLGHDGGAAAGAADDGGAARRSEASGGEKSTPMQMEVEMEALSSSRPHDASNSNGKAAGGAGQAESHDKMDLDLESGRTDMDVDRDEQHHVRAAAQGQGGGEEQRPPAAAGGAAAAPGGGGSGSGAAGGAQPAAAAAPPPAQQPPPPPAQLLLQDAGGGGGGGQVPYAAQALEDLARDRQMLRRAVLGLQRTDLVALATHGSVLEALTLHYFRMPPSVVTQLTAALPRLRRLSLLWANDQEQPPRAEPCRCCGAAAAGGGRPCSAAAAGGGGGGGGTLEVSELPPLLEKLELGGPVTLVVTAADLGGPCGSNQAPGPVWTQLRRLVLKSGIGLPHGALPRLLERTPHLTELQLLRPRGLQPHDLAALEGLDRLRCLVVDPEAGDLECREVRRAMARGISRLAGLTALQELRWNVPDPLSLKRRGLEEKLAVGRNDHNLELCHQLYHLTGLQRLSLLSLPSCRHLLAGLDDLQALRHLPFLELTS</sequence>
<feature type="compositionally biased region" description="Low complexity" evidence="1">
    <location>
        <begin position="1480"/>
        <end position="1490"/>
    </location>
</feature>
<feature type="region of interest" description="Disordered" evidence="1">
    <location>
        <begin position="465"/>
        <end position="525"/>
    </location>
</feature>
<protein>
    <recommendedName>
        <fullName evidence="4">F-box domain-containing protein</fullName>
    </recommendedName>
</protein>
<feature type="compositionally biased region" description="Low complexity" evidence="1">
    <location>
        <begin position="1251"/>
        <end position="1291"/>
    </location>
</feature>
<evidence type="ECO:0008006" key="4">
    <source>
        <dbReference type="Google" id="ProtNLM"/>
    </source>
</evidence>
<keyword evidence="3" id="KW-1185">Reference proteome</keyword>
<feature type="compositionally biased region" description="Low complexity" evidence="1">
    <location>
        <begin position="1039"/>
        <end position="1052"/>
    </location>
</feature>
<dbReference type="Proteomes" id="UP001165080">
    <property type="component" value="Unassembled WGS sequence"/>
</dbReference>
<dbReference type="PANTHER" id="PTHR40903:SF1">
    <property type="entry name" value="HYPHALLY REGULATED CELL WALL PROTEIN 3"/>
    <property type="match status" value="1"/>
</dbReference>
<feature type="region of interest" description="Disordered" evidence="1">
    <location>
        <begin position="740"/>
        <end position="988"/>
    </location>
</feature>
<dbReference type="InterPro" id="IPR036047">
    <property type="entry name" value="F-box-like_dom_sf"/>
</dbReference>
<feature type="compositionally biased region" description="Low complexity" evidence="1">
    <location>
        <begin position="973"/>
        <end position="982"/>
    </location>
</feature>
<feature type="compositionally biased region" description="Pro residues" evidence="1">
    <location>
        <begin position="790"/>
        <end position="805"/>
    </location>
</feature>
<evidence type="ECO:0000256" key="1">
    <source>
        <dbReference type="SAM" id="MobiDB-lite"/>
    </source>
</evidence>
<reference evidence="2 3" key="1">
    <citation type="journal article" date="2023" name="Commun. Biol.">
        <title>Reorganization of the ancestral sex-determining regions during the evolution of trioecy in Pleodorina starrii.</title>
        <authorList>
            <person name="Takahashi K."/>
            <person name="Suzuki S."/>
            <person name="Kawai-Toyooka H."/>
            <person name="Yamamoto K."/>
            <person name="Hamaji T."/>
            <person name="Ootsuki R."/>
            <person name="Yamaguchi H."/>
            <person name="Kawachi M."/>
            <person name="Higashiyama T."/>
            <person name="Nozaki H."/>
        </authorList>
    </citation>
    <scope>NUCLEOTIDE SEQUENCE [LARGE SCALE GENOMIC DNA]</scope>
    <source>
        <strain evidence="2 3">NIES-4479</strain>
    </source>
</reference>
<feature type="compositionally biased region" description="Pro residues" evidence="1">
    <location>
        <begin position="1511"/>
        <end position="1523"/>
    </location>
</feature>
<feature type="region of interest" description="Disordered" evidence="1">
    <location>
        <begin position="1246"/>
        <end position="1448"/>
    </location>
</feature>
<dbReference type="EMBL" id="BRXU01000014">
    <property type="protein sequence ID" value="GLC56015.1"/>
    <property type="molecule type" value="Genomic_DNA"/>
</dbReference>
<feature type="region of interest" description="Disordered" evidence="1">
    <location>
        <begin position="1463"/>
        <end position="1539"/>
    </location>
</feature>
<feature type="region of interest" description="Disordered" evidence="1">
    <location>
        <begin position="284"/>
        <end position="306"/>
    </location>
</feature>
<feature type="region of interest" description="Disordered" evidence="1">
    <location>
        <begin position="208"/>
        <end position="262"/>
    </location>
</feature>
<feature type="compositionally biased region" description="Low complexity" evidence="1">
    <location>
        <begin position="880"/>
        <end position="924"/>
    </location>
</feature>
<feature type="compositionally biased region" description="Gly residues" evidence="1">
    <location>
        <begin position="289"/>
        <end position="298"/>
    </location>
</feature>
<feature type="compositionally biased region" description="Low complexity" evidence="1">
    <location>
        <begin position="775"/>
        <end position="789"/>
    </location>
</feature>
<name>A0A9W6BQH4_9CHLO</name>
<feature type="compositionally biased region" description="Gly residues" evidence="1">
    <location>
        <begin position="1306"/>
        <end position="1332"/>
    </location>
</feature>
<evidence type="ECO:0000313" key="3">
    <source>
        <dbReference type="Proteomes" id="UP001165080"/>
    </source>
</evidence>
<proteinExistence type="predicted"/>
<organism evidence="2 3">
    <name type="scientific">Pleodorina starrii</name>
    <dbReference type="NCBI Taxonomy" id="330485"/>
    <lineage>
        <taxon>Eukaryota</taxon>
        <taxon>Viridiplantae</taxon>
        <taxon>Chlorophyta</taxon>
        <taxon>core chlorophytes</taxon>
        <taxon>Chlorophyceae</taxon>
        <taxon>CS clade</taxon>
        <taxon>Chlamydomonadales</taxon>
        <taxon>Volvocaceae</taxon>
        <taxon>Pleodorina</taxon>
    </lineage>
</organism>